<name>A0A9D1TN89_9SPIO</name>
<dbReference type="PROSITE" id="PS51257">
    <property type="entry name" value="PROKAR_LIPOPROTEIN"/>
    <property type="match status" value="1"/>
</dbReference>
<feature type="signal peptide" evidence="1">
    <location>
        <begin position="1"/>
        <end position="20"/>
    </location>
</feature>
<evidence type="ECO:0000313" key="4">
    <source>
        <dbReference type="Proteomes" id="UP000823936"/>
    </source>
</evidence>
<organism evidence="3 4">
    <name type="scientific">Candidatus Ornithospirochaeta avicola</name>
    <dbReference type="NCBI Taxonomy" id="2840896"/>
    <lineage>
        <taxon>Bacteria</taxon>
        <taxon>Pseudomonadati</taxon>
        <taxon>Spirochaetota</taxon>
        <taxon>Spirochaetia</taxon>
        <taxon>Spirochaetales</taxon>
        <taxon>Spirochaetaceae</taxon>
        <taxon>Spirochaetaceae incertae sedis</taxon>
        <taxon>Candidatus Ornithospirochaeta</taxon>
    </lineage>
</organism>
<reference evidence="3" key="1">
    <citation type="journal article" date="2021" name="PeerJ">
        <title>Extensive microbial diversity within the chicken gut microbiome revealed by metagenomics and culture.</title>
        <authorList>
            <person name="Gilroy R."/>
            <person name="Ravi A."/>
            <person name="Getino M."/>
            <person name="Pursley I."/>
            <person name="Horton D.L."/>
            <person name="Alikhan N.F."/>
            <person name="Baker D."/>
            <person name="Gharbi K."/>
            <person name="Hall N."/>
            <person name="Watson M."/>
            <person name="Adriaenssens E.M."/>
            <person name="Foster-Nyarko E."/>
            <person name="Jarju S."/>
            <person name="Secka A."/>
            <person name="Antonio M."/>
            <person name="Oren A."/>
            <person name="Chaudhuri R.R."/>
            <person name="La Ragione R."/>
            <person name="Hildebrand F."/>
            <person name="Pallen M.J."/>
        </authorList>
    </citation>
    <scope>NUCLEOTIDE SEQUENCE</scope>
    <source>
        <strain evidence="3">Gambia11-129</strain>
    </source>
</reference>
<accession>A0A9D1TN89</accession>
<dbReference type="AlphaFoldDB" id="A0A9D1TN89"/>
<gene>
    <name evidence="3" type="ORF">IAB12_02690</name>
</gene>
<feature type="chain" id="PRO_5038886779" evidence="1">
    <location>
        <begin position="21"/>
        <end position="226"/>
    </location>
</feature>
<reference evidence="3" key="2">
    <citation type="submission" date="2021-04" db="EMBL/GenBank/DDBJ databases">
        <authorList>
            <person name="Gilroy R."/>
        </authorList>
    </citation>
    <scope>NUCLEOTIDE SEQUENCE</scope>
    <source>
        <strain evidence="3">Gambia11-129</strain>
    </source>
</reference>
<dbReference type="Proteomes" id="UP000823936">
    <property type="component" value="Unassembled WGS sequence"/>
</dbReference>
<keyword evidence="1" id="KW-0732">Signal</keyword>
<evidence type="ECO:0000259" key="2">
    <source>
        <dbReference type="Pfam" id="PF02169"/>
    </source>
</evidence>
<dbReference type="InterPro" id="IPR024952">
    <property type="entry name" value="LPP20-like_dom"/>
</dbReference>
<comment type="caution">
    <text evidence="3">The sequence shown here is derived from an EMBL/GenBank/DDBJ whole genome shotgun (WGS) entry which is preliminary data.</text>
</comment>
<protein>
    <submittedName>
        <fullName evidence="3">LPP20 family lipoprotein</fullName>
    </submittedName>
</protein>
<dbReference type="EMBL" id="DXHU01000011">
    <property type="protein sequence ID" value="HIV98671.1"/>
    <property type="molecule type" value="Genomic_DNA"/>
</dbReference>
<evidence type="ECO:0000313" key="3">
    <source>
        <dbReference type="EMBL" id="HIV98671.1"/>
    </source>
</evidence>
<keyword evidence="3" id="KW-0449">Lipoprotein</keyword>
<sequence length="226" mass="24889">MKKFLVLIIASFLLASCVTETDITAVNDDGSPIWTTEVPQSGKVVYGVGSAKLSNEANSRNAADANARAEMSRKLEVLMNDAVATYANDAEGQALAAYEQLTVQTVGITLRNVKVEQRWTAPDGTVWSLVSVKIKDLDDIYALEANDYKNKLEKDKTELANKYMALLAQIAQSALPEEQAEELKDAAEEYLKIENSRIDEENSQINPDELQAAIREFFASSGYDLD</sequence>
<feature type="domain" description="Lipoprotein LPP20-like" evidence="2">
    <location>
        <begin position="32"/>
        <end position="132"/>
    </location>
</feature>
<proteinExistence type="predicted"/>
<dbReference type="Pfam" id="PF02169">
    <property type="entry name" value="LPP20"/>
    <property type="match status" value="1"/>
</dbReference>
<evidence type="ECO:0000256" key="1">
    <source>
        <dbReference type="SAM" id="SignalP"/>
    </source>
</evidence>
<dbReference type="Gene3D" id="3.10.28.20">
    <property type="entry name" value="Acetamidase/Formamidase-like domains"/>
    <property type="match status" value="1"/>
</dbReference>